<dbReference type="Pfam" id="PF01784">
    <property type="entry name" value="DUF34_NIF3"/>
    <property type="match status" value="1"/>
</dbReference>
<name>A0A926INJ8_9FIRM</name>
<keyword evidence="6" id="KW-1185">Reference proteome</keyword>
<dbReference type="EMBL" id="JACRTE010000017">
    <property type="protein sequence ID" value="MBC8597207.1"/>
    <property type="molecule type" value="Genomic_DNA"/>
</dbReference>
<dbReference type="GO" id="GO:0005737">
    <property type="term" value="C:cytoplasm"/>
    <property type="evidence" value="ECO:0007669"/>
    <property type="project" value="TreeGrafter"/>
</dbReference>
<dbReference type="Proteomes" id="UP000647416">
    <property type="component" value="Unassembled WGS sequence"/>
</dbReference>
<accession>A0A926INJ8</accession>
<dbReference type="AlphaFoldDB" id="A0A926INJ8"/>
<dbReference type="RefSeq" id="WP_262432521.1">
    <property type="nucleotide sequence ID" value="NZ_JACRTE010000017.1"/>
</dbReference>
<evidence type="ECO:0000256" key="4">
    <source>
        <dbReference type="PIRSR" id="PIRSR602678-1"/>
    </source>
</evidence>
<keyword evidence="3 4" id="KW-0479">Metal-binding</keyword>
<dbReference type="PANTHER" id="PTHR13799:SF14">
    <property type="entry name" value="GTP CYCLOHYDROLASE 1 TYPE 2 HOMOLOG"/>
    <property type="match status" value="1"/>
</dbReference>
<evidence type="ECO:0000313" key="5">
    <source>
        <dbReference type="EMBL" id="MBC8597207.1"/>
    </source>
</evidence>
<sequence>MLKVKDIVSYFEKICPFSLCEEWDNTGLLIGDENAGVTRILVCLDVDESVAREAADKKCELIVSHHPVIFHPLKKISANSCEGILIKNGISAVSAHTNLDVANGGLNDYLAEKLGLENTEILVPAGEFDGKTVGYGRFAKLKKPEKLIDIAKKCAEILGAESLRYMGDDDRIIEKIAVNSGGGASMADACFDKNIGLYISGDFKYSNMRDCAQRGLCVIDAGHYETEHIVCEWFKKVLSKKFDAEIIASEKNTNVIKYLH</sequence>
<feature type="binding site" evidence="4">
    <location>
        <position position="100"/>
    </location>
    <ligand>
        <name>a divalent metal cation</name>
        <dbReference type="ChEBI" id="CHEBI:60240"/>
        <label>1</label>
    </ligand>
</feature>
<evidence type="ECO:0000313" key="6">
    <source>
        <dbReference type="Proteomes" id="UP000647416"/>
    </source>
</evidence>
<dbReference type="GO" id="GO:0046872">
    <property type="term" value="F:metal ion binding"/>
    <property type="evidence" value="ECO:0007669"/>
    <property type="project" value="UniProtKB-KW"/>
</dbReference>
<feature type="binding site" evidence="4">
    <location>
        <position position="65"/>
    </location>
    <ligand>
        <name>a divalent metal cation</name>
        <dbReference type="ChEBI" id="CHEBI:60240"/>
        <label>1</label>
    </ligand>
</feature>
<evidence type="ECO:0000256" key="2">
    <source>
        <dbReference type="ARBA" id="ARBA00022112"/>
    </source>
</evidence>
<reference evidence="5" key="1">
    <citation type="submission" date="2020-08" db="EMBL/GenBank/DDBJ databases">
        <title>Genome public.</title>
        <authorList>
            <person name="Liu C."/>
            <person name="Sun Q."/>
        </authorList>
    </citation>
    <scope>NUCLEOTIDE SEQUENCE</scope>
    <source>
        <strain evidence="5">NSJ-50</strain>
    </source>
</reference>
<gene>
    <name evidence="5" type="ORF">H8706_10045</name>
</gene>
<dbReference type="InterPro" id="IPR002678">
    <property type="entry name" value="DUF34/NIF3"/>
</dbReference>
<feature type="binding site" evidence="4">
    <location>
        <position position="227"/>
    </location>
    <ligand>
        <name>a divalent metal cation</name>
        <dbReference type="ChEBI" id="CHEBI:60240"/>
        <label>1</label>
    </ligand>
</feature>
<comment type="caution">
    <text evidence="5">The sequence shown here is derived from an EMBL/GenBank/DDBJ whole genome shotgun (WGS) entry which is preliminary data.</text>
</comment>
<dbReference type="SUPFAM" id="SSF102705">
    <property type="entry name" value="NIF3 (NGG1p interacting factor 3)-like"/>
    <property type="match status" value="1"/>
</dbReference>
<dbReference type="NCBIfam" id="TIGR00486">
    <property type="entry name" value="YbgI_SA1388"/>
    <property type="match status" value="1"/>
</dbReference>
<evidence type="ECO:0000256" key="1">
    <source>
        <dbReference type="ARBA" id="ARBA00006964"/>
    </source>
</evidence>
<evidence type="ECO:0000256" key="3">
    <source>
        <dbReference type="ARBA" id="ARBA00022723"/>
    </source>
</evidence>
<dbReference type="PANTHER" id="PTHR13799">
    <property type="entry name" value="NGG1 INTERACTING FACTOR 3"/>
    <property type="match status" value="1"/>
</dbReference>
<dbReference type="InterPro" id="IPR036069">
    <property type="entry name" value="DUF34/NIF3_sf"/>
</dbReference>
<dbReference type="Gene3D" id="3.40.1390.30">
    <property type="entry name" value="NIF3 (NGG1p interacting factor 3)-like"/>
    <property type="match status" value="2"/>
</dbReference>
<dbReference type="FunFam" id="3.40.1390.30:FF:000001">
    <property type="entry name" value="GTP cyclohydrolase 1 type 2"/>
    <property type="match status" value="1"/>
</dbReference>
<organism evidence="5 6">
    <name type="scientific">Qingrenia yutianensis</name>
    <dbReference type="NCBI Taxonomy" id="2763676"/>
    <lineage>
        <taxon>Bacteria</taxon>
        <taxon>Bacillati</taxon>
        <taxon>Bacillota</taxon>
        <taxon>Clostridia</taxon>
        <taxon>Eubacteriales</taxon>
        <taxon>Oscillospiraceae</taxon>
        <taxon>Qingrenia</taxon>
    </lineage>
</organism>
<feature type="binding site" evidence="4">
    <location>
        <position position="66"/>
    </location>
    <ligand>
        <name>a divalent metal cation</name>
        <dbReference type="ChEBI" id="CHEBI:60240"/>
        <label>1</label>
    </ligand>
</feature>
<feature type="binding site" evidence="4">
    <location>
        <position position="223"/>
    </location>
    <ligand>
        <name>a divalent metal cation</name>
        <dbReference type="ChEBI" id="CHEBI:60240"/>
        <label>1</label>
    </ligand>
</feature>
<proteinExistence type="inferred from homology"/>
<protein>
    <recommendedName>
        <fullName evidence="2">GTP cyclohydrolase 1 type 2 homolog</fullName>
    </recommendedName>
</protein>
<comment type="similarity">
    <text evidence="1">Belongs to the GTP cyclohydrolase I type 2/NIF3 family.</text>
</comment>